<dbReference type="EMBL" id="FQXS01000006">
    <property type="protein sequence ID" value="SHH67017.1"/>
    <property type="molecule type" value="Genomic_DNA"/>
</dbReference>
<dbReference type="Proteomes" id="UP000184139">
    <property type="component" value="Unassembled WGS sequence"/>
</dbReference>
<gene>
    <name evidence="2" type="ORF">SAMN02745124_01344</name>
</gene>
<evidence type="ECO:0000259" key="1">
    <source>
        <dbReference type="Pfam" id="PF00535"/>
    </source>
</evidence>
<name>A0A1M5UVH3_9BACT</name>
<feature type="domain" description="Glycosyltransferase 2-like" evidence="1">
    <location>
        <begin position="4"/>
        <end position="174"/>
    </location>
</feature>
<keyword evidence="3" id="KW-1185">Reference proteome</keyword>
<dbReference type="SUPFAM" id="SSF53448">
    <property type="entry name" value="Nucleotide-diphospho-sugar transferases"/>
    <property type="match status" value="1"/>
</dbReference>
<proteinExistence type="predicted"/>
<sequence length="247" mass="28015">MILIVVPCYNEAQRLQPDVFRSYLTENSETLFLFVDDGSTDRTLEKLHSIETGTGDRVFILALPHNHGKAEAIRQGVLQGLQHPVEQLGFWDADLATPLPAIAGLTGVMAADPAVKMVCGARVQRLGAAIHRHWYRHYPGRIIATSISALLGLPVYDSQCGAKVFARDLAEQIFAEPFLSRWLFDVELFARTIRLVGRHQAARIIHEYPLTHWTDIGTSKISPAYLPKIPFELWRIHRHYRQHLQRP</sequence>
<dbReference type="InterPro" id="IPR029044">
    <property type="entry name" value="Nucleotide-diphossugar_trans"/>
</dbReference>
<dbReference type="InterPro" id="IPR001173">
    <property type="entry name" value="Glyco_trans_2-like"/>
</dbReference>
<accession>A0A1M5UVH3</accession>
<evidence type="ECO:0000313" key="2">
    <source>
        <dbReference type="EMBL" id="SHH67017.1"/>
    </source>
</evidence>
<dbReference type="RefSeq" id="WP_161949807.1">
    <property type="nucleotide sequence ID" value="NZ_FQXS01000006.1"/>
</dbReference>
<evidence type="ECO:0000313" key="3">
    <source>
        <dbReference type="Proteomes" id="UP000184139"/>
    </source>
</evidence>
<dbReference type="PANTHER" id="PTHR10859">
    <property type="entry name" value="GLYCOSYL TRANSFERASE"/>
    <property type="match status" value="1"/>
</dbReference>
<keyword evidence="2" id="KW-0808">Transferase</keyword>
<dbReference type="AlphaFoldDB" id="A0A1M5UVH3"/>
<organism evidence="2 3">
    <name type="scientific">Desulfofustis glycolicus DSM 9705</name>
    <dbReference type="NCBI Taxonomy" id="1121409"/>
    <lineage>
        <taxon>Bacteria</taxon>
        <taxon>Pseudomonadati</taxon>
        <taxon>Thermodesulfobacteriota</taxon>
        <taxon>Desulfobulbia</taxon>
        <taxon>Desulfobulbales</taxon>
        <taxon>Desulfocapsaceae</taxon>
        <taxon>Desulfofustis</taxon>
    </lineage>
</organism>
<dbReference type="STRING" id="1121409.SAMN02745124_01344"/>
<protein>
    <submittedName>
        <fullName evidence="2">Glycosyl transferase family 2</fullName>
    </submittedName>
</protein>
<dbReference type="PANTHER" id="PTHR10859:SF91">
    <property type="entry name" value="DOLICHYL-PHOSPHATE BETA-GLUCOSYLTRANSFERASE"/>
    <property type="match status" value="1"/>
</dbReference>
<dbReference type="Gene3D" id="3.90.550.10">
    <property type="entry name" value="Spore Coat Polysaccharide Biosynthesis Protein SpsA, Chain A"/>
    <property type="match status" value="1"/>
</dbReference>
<dbReference type="OrthoDB" id="9810303at2"/>
<dbReference type="GO" id="GO:0006487">
    <property type="term" value="P:protein N-linked glycosylation"/>
    <property type="evidence" value="ECO:0007669"/>
    <property type="project" value="TreeGrafter"/>
</dbReference>
<dbReference type="GO" id="GO:0016740">
    <property type="term" value="F:transferase activity"/>
    <property type="evidence" value="ECO:0007669"/>
    <property type="project" value="UniProtKB-KW"/>
</dbReference>
<dbReference type="Pfam" id="PF00535">
    <property type="entry name" value="Glycos_transf_2"/>
    <property type="match status" value="1"/>
</dbReference>
<reference evidence="2 3" key="1">
    <citation type="submission" date="2016-11" db="EMBL/GenBank/DDBJ databases">
        <authorList>
            <person name="Jaros S."/>
            <person name="Januszkiewicz K."/>
            <person name="Wedrychowicz H."/>
        </authorList>
    </citation>
    <scope>NUCLEOTIDE SEQUENCE [LARGE SCALE GENOMIC DNA]</scope>
    <source>
        <strain evidence="2 3">DSM 9705</strain>
    </source>
</reference>